<evidence type="ECO:0000256" key="8">
    <source>
        <dbReference type="RuleBase" id="RU000672"/>
    </source>
</evidence>
<evidence type="ECO:0000256" key="1">
    <source>
        <dbReference type="ARBA" id="ARBA00001913"/>
    </source>
</evidence>
<comment type="PTM">
    <text evidence="8">Topaquinone (TPQ) is generated by copper-dependent autoxidation of a specific tyrosyl residue.</text>
</comment>
<dbReference type="InterPro" id="IPR036460">
    <property type="entry name" value="Cu_amine_oxidase_C_sf"/>
</dbReference>
<evidence type="ECO:0000256" key="9">
    <source>
        <dbReference type="SAM" id="SignalP"/>
    </source>
</evidence>
<dbReference type="FunFam" id="3.10.450.40:FF:000009">
    <property type="entry name" value="Amine oxidase"/>
    <property type="match status" value="1"/>
</dbReference>
<dbReference type="FunFam" id="3.10.450.40:FF:000007">
    <property type="entry name" value="Amine oxidase"/>
    <property type="match status" value="1"/>
</dbReference>
<dbReference type="AlphaFoldDB" id="Q6IMK4"/>
<dbReference type="GO" id="GO:0005886">
    <property type="term" value="C:plasma membrane"/>
    <property type="evidence" value="ECO:0000318"/>
    <property type="project" value="GO_Central"/>
</dbReference>
<dbReference type="InterPro" id="IPR015798">
    <property type="entry name" value="Cu_amine_oxidase_C"/>
</dbReference>
<evidence type="ECO:0000256" key="3">
    <source>
        <dbReference type="ARBA" id="ARBA00007983"/>
    </source>
</evidence>
<proteinExistence type="inferred from homology"/>
<gene>
    <name evidence="14 16" type="primary">Svs1</name>
</gene>
<evidence type="ECO:0000256" key="5">
    <source>
        <dbReference type="ARBA" id="ARBA00022772"/>
    </source>
</evidence>
<feature type="domain" description="Copper amine oxidase catalytic" evidence="10">
    <location>
        <begin position="499"/>
        <end position="899"/>
    </location>
</feature>
<evidence type="ECO:0000259" key="12">
    <source>
        <dbReference type="Pfam" id="PF02728"/>
    </source>
</evidence>
<dbReference type="SMR" id="Q6IMK4"/>
<reference evidence="14 15" key="2">
    <citation type="journal article" date="2004" name="Nature">
        <title>Genome sequence of the Brown Norway rat yields insights into mammalian evolution.</title>
        <authorList>
            <consortium name="Rat Genome Sequencing Project Consortium"/>
            <person name="Gibbs R.A."/>
            <person name="Weinstock G.M."/>
            <person name="Metzker M.L."/>
            <person name="Muzny D.M."/>
            <person name="Sodergren E.J."/>
            <person name="Scherer S."/>
            <person name="Scott G."/>
            <person name="Steffen D."/>
            <person name="Worley K.C."/>
            <person name="Burch P.E."/>
            <person name="Okwuonu G."/>
            <person name="Hines S."/>
            <person name="Lewis L."/>
            <person name="Deramo C."/>
            <person name="Delgado O."/>
            <person name="Dugan-Rocha S."/>
            <person name="Miner G."/>
            <person name="Morgan M."/>
            <person name="Hawes A."/>
            <person name="Gill R."/>
            <person name="Holt R.A."/>
            <person name="Adams M.D."/>
            <person name="Amanatides P.G."/>
            <person name="Baden-Tillson H."/>
            <person name="Barnstead M."/>
            <person name="Chin S."/>
            <person name="Evans C.A."/>
            <person name="Ferriera S."/>
            <person name="Fosler C."/>
            <person name="Glodek A."/>
            <person name="Gu Z."/>
            <person name="Jennings D."/>
            <person name="Kraft C.L."/>
            <person name="Nguyen T."/>
            <person name="Pfannkoch C.M."/>
            <person name="Sitter C."/>
            <person name="Sutton G.G."/>
            <person name="Venter J.C."/>
            <person name="Woodage T."/>
            <person name="Smith D."/>
            <person name="Lee H.-M."/>
            <person name="Gustafson E."/>
            <person name="Cahill P."/>
            <person name="Kana A."/>
            <person name="Doucette-Stamm L."/>
            <person name="Weinstock K."/>
            <person name="Fechtel K."/>
            <person name="Weiss R.B."/>
            <person name="Dunn D.M."/>
            <person name="Green E.D."/>
            <person name="Blakesley R.W."/>
            <person name="Bouffard G.G."/>
            <person name="De Jong P.J."/>
            <person name="Osoegawa K."/>
            <person name="Zhu B."/>
            <person name="Marra M."/>
            <person name="Schein J."/>
            <person name="Bosdet I."/>
            <person name="Fjell C."/>
            <person name="Jones S."/>
            <person name="Krzywinski M."/>
            <person name="Mathewson C."/>
            <person name="Siddiqui A."/>
            <person name="Wye N."/>
            <person name="McPherson J."/>
            <person name="Zhao S."/>
            <person name="Fraser C.M."/>
            <person name="Shetty J."/>
            <person name="Shatsman S."/>
            <person name="Geer K."/>
            <person name="Chen Y."/>
            <person name="Abramzon S."/>
            <person name="Nierman W.C."/>
            <person name="Havlak P.H."/>
            <person name="Chen R."/>
            <person name="Durbin K.J."/>
            <person name="Egan A."/>
            <person name="Ren Y."/>
            <person name="Song X.-Z."/>
            <person name="Li B."/>
            <person name="Liu Y."/>
            <person name="Qin X."/>
            <person name="Cawley S."/>
            <person name="Cooney A.J."/>
            <person name="D'Souza L.M."/>
            <person name="Martin K."/>
            <person name="Wu J.Q."/>
            <person name="Gonzalez-Garay M.L."/>
            <person name="Jackson A.R."/>
            <person name="Kalafus K.J."/>
            <person name="McLeod M.P."/>
            <person name="Milosavljevic A."/>
            <person name="Virk D."/>
            <person name="Volkov A."/>
            <person name="Wheeler D.A."/>
            <person name="Zhang Z."/>
            <person name="Bailey J.A."/>
            <person name="Eichler E.E."/>
            <person name="Tuzun E."/>
            <person name="Birney E."/>
            <person name="Mongin E."/>
            <person name="Ureta-Vidal A."/>
            <person name="Woodwark C."/>
            <person name="Zdobnov E."/>
            <person name="Bork P."/>
            <person name="Suyama M."/>
            <person name="Torrents D."/>
            <person name="Alexandersson M."/>
            <person name="Trask B.J."/>
            <person name="Young J.M."/>
            <person name="Huang H."/>
            <person name="Wang H."/>
            <person name="Xing H."/>
            <person name="Daniels S."/>
            <person name="Gietzen D."/>
            <person name="Schmidt J."/>
            <person name="Stevens K."/>
            <person name="Vitt U."/>
            <person name="Wingrove J."/>
            <person name="Camara F."/>
            <person name="Mar Alba M."/>
            <person name="Abril J.F."/>
            <person name="Guigo R."/>
            <person name="Smit A."/>
            <person name="Dubchak I."/>
            <person name="Rubin E.M."/>
            <person name="Couronne O."/>
            <person name="Poliakov A."/>
            <person name="Huebner N."/>
            <person name="Ganten D."/>
            <person name="Goesele C."/>
            <person name="Hummel O."/>
            <person name="Kreitler T."/>
            <person name="Lee Y.-A."/>
            <person name="Monti J."/>
            <person name="Schulz H."/>
            <person name="Zimdahl H."/>
            <person name="Himmelbauer H."/>
            <person name="Lehrach H."/>
            <person name="Jacob H.J."/>
            <person name="Bromberg S."/>
            <person name="Gullings-Handley J."/>
            <person name="Jensen-Seaman M.I."/>
            <person name="Kwitek A.E."/>
            <person name="Lazar J."/>
            <person name="Pasko D."/>
            <person name="Tonellato P.J."/>
            <person name="Twigger S."/>
            <person name="Ponting C.P."/>
            <person name="Duarte J.M."/>
            <person name="Rice S."/>
            <person name="Goodstadt L."/>
            <person name="Beatson S.A."/>
            <person name="Emes R.D."/>
            <person name="Winter E.E."/>
            <person name="Webber C."/>
            <person name="Brandt P."/>
            <person name="Nyakatura G."/>
            <person name="Adetobi M."/>
            <person name="Chiaromonte F."/>
            <person name="Elnitski L."/>
            <person name="Eswara P."/>
            <person name="Hardison R.C."/>
            <person name="Hou M."/>
            <person name="Kolbe D."/>
            <person name="Makova K."/>
            <person name="Miller W."/>
            <person name="Nekrutenko A."/>
            <person name="Riemer C."/>
            <person name="Schwartz S."/>
            <person name="Taylor J."/>
            <person name="Yang S."/>
            <person name="Zhang Y."/>
            <person name="Lindpaintner K."/>
            <person name="Andrews T.D."/>
            <person name="Caccamo M."/>
            <person name="Clamp M."/>
            <person name="Clarke L."/>
            <person name="Curwen V."/>
            <person name="Durbin R.M."/>
            <person name="Eyras E."/>
            <person name="Searle S.M."/>
            <person name="Cooper G.M."/>
            <person name="Batzoglou S."/>
            <person name="Brudno M."/>
            <person name="Sidow A."/>
            <person name="Stone E.A."/>
            <person name="Payseur B.A."/>
            <person name="Bourque G."/>
            <person name="Lopez-Otin C."/>
            <person name="Puente X.S."/>
            <person name="Chakrabarti K."/>
            <person name="Chatterji S."/>
            <person name="Dewey C."/>
            <person name="Pachter L."/>
            <person name="Bray N."/>
            <person name="Yap V.B."/>
            <person name="Caspi A."/>
            <person name="Tesler G."/>
            <person name="Pevzner P.A."/>
            <person name="Haussler D."/>
            <person name="Roskin K.M."/>
            <person name="Baertsch R."/>
            <person name="Clawson H."/>
            <person name="Furey T.S."/>
            <person name="Hinrichs A.S."/>
            <person name="Karolchik D."/>
            <person name="Kent W.J."/>
            <person name="Rosenbloom K.R."/>
            <person name="Trumbower H."/>
            <person name="Weirauch M."/>
            <person name="Cooper D.N."/>
            <person name="Stenson P.D."/>
            <person name="Ma B."/>
            <person name="Brent M."/>
            <person name="Arumugam M."/>
            <person name="Shteynberg D."/>
            <person name="Copley R.R."/>
            <person name="Taylor M.S."/>
            <person name="Riethman H."/>
            <person name="Mudunuri U."/>
            <person name="Peterson J."/>
            <person name="Guyer M."/>
            <person name="Felsenfeld A."/>
            <person name="Old S."/>
            <person name="Mockrin S."/>
            <person name="Collins F.S."/>
        </authorList>
    </citation>
    <scope>NUCLEOTIDE SEQUENCE [LARGE SCALE GENOMIC DNA]</scope>
    <source>
        <strain evidence="14 15">Brown Norway</strain>
    </source>
</reference>
<dbReference type="Pfam" id="PF01179">
    <property type="entry name" value="Cu_amine_oxid"/>
    <property type="match status" value="1"/>
</dbReference>
<dbReference type="OMA" id="PQPYSEF"/>
<dbReference type="InterPro" id="IPR015800">
    <property type="entry name" value="Cu_amine_oxidase_N2"/>
</dbReference>
<keyword evidence="15" id="KW-1185">Reference proteome</keyword>
<dbReference type="GO" id="GO:0005507">
    <property type="term" value="F:copper ion binding"/>
    <property type="evidence" value="ECO:0000318"/>
    <property type="project" value="GO_Central"/>
</dbReference>
<dbReference type="Gene3D" id="2.70.98.20">
    <property type="entry name" value="Copper amine oxidase, catalytic domain"/>
    <property type="match status" value="1"/>
</dbReference>
<name>Q6IMK4_RAT</name>
<keyword evidence="4 8" id="KW-0479">Metal-binding</keyword>
<dbReference type="HOGENOM" id="CLU_015739_1_0_1"/>
<comment type="similarity">
    <text evidence="3 8">Belongs to the copper/topaquinone oxidase family.</text>
</comment>
<dbReference type="Ensembl" id="ENSRNOT00000011588.4">
    <property type="protein sequence ID" value="ENSRNOP00000011588.2"/>
    <property type="gene ID" value="ENSRNOG00000008714.7"/>
</dbReference>
<dbReference type="GO" id="GO:0048038">
    <property type="term" value="F:quinone binding"/>
    <property type="evidence" value="ECO:0007669"/>
    <property type="project" value="InterPro"/>
</dbReference>
<dbReference type="Pfam" id="PF02728">
    <property type="entry name" value="Cu_amine_oxidN3"/>
    <property type="match status" value="1"/>
</dbReference>
<dbReference type="UCSC" id="RGD:708424">
    <property type="organism name" value="rat"/>
</dbReference>
<evidence type="ECO:0000259" key="11">
    <source>
        <dbReference type="Pfam" id="PF02727"/>
    </source>
</evidence>
<evidence type="ECO:0000313" key="14">
    <source>
        <dbReference type="Ensembl" id="ENSRNOP00000011588.2"/>
    </source>
</evidence>
<protein>
    <recommendedName>
        <fullName evidence="8">Amine oxidase</fullName>
        <ecNumber evidence="8">1.4.3.-</ecNumber>
    </recommendedName>
</protein>
<dbReference type="Pfam" id="PF02727">
    <property type="entry name" value="Cu_amine_oxidN2"/>
    <property type="match status" value="1"/>
</dbReference>
<dbReference type="GeneTree" id="ENSGT00950000183207"/>
<evidence type="ECO:0000259" key="10">
    <source>
        <dbReference type="Pfam" id="PF01179"/>
    </source>
</evidence>
<dbReference type="SUPFAM" id="SSF49998">
    <property type="entry name" value="Amine oxidase catalytic domain"/>
    <property type="match status" value="1"/>
</dbReference>
<dbReference type="OrthoDB" id="3341590at2759"/>
<dbReference type="Proteomes" id="UP000002494">
    <property type="component" value="Chromosome 4"/>
</dbReference>
<reference evidence="14" key="3">
    <citation type="submission" date="2025-05" db="UniProtKB">
        <authorList>
            <consortium name="Ensembl"/>
        </authorList>
    </citation>
    <scope>IDENTIFICATION</scope>
    <source>
        <strain evidence="14">Brown Norway</strain>
    </source>
</reference>
<evidence type="ECO:0000256" key="2">
    <source>
        <dbReference type="ARBA" id="ARBA00001973"/>
    </source>
</evidence>
<dbReference type="Gene3D" id="3.10.450.40">
    <property type="match status" value="2"/>
</dbReference>
<evidence type="ECO:0000256" key="7">
    <source>
        <dbReference type="ARBA" id="ARBA00023008"/>
    </source>
</evidence>
<dbReference type="EMBL" id="BK001315">
    <property type="protein sequence ID" value="DAA02040.1"/>
    <property type="molecule type" value="Genomic_DNA"/>
</dbReference>
<dbReference type="GO" id="GO:0009445">
    <property type="term" value="P:putrescine metabolic process"/>
    <property type="evidence" value="ECO:0000318"/>
    <property type="project" value="GO_Central"/>
</dbReference>
<evidence type="ECO:0000313" key="16">
    <source>
        <dbReference type="RGD" id="708424"/>
    </source>
</evidence>
<dbReference type="InterPro" id="IPR000269">
    <property type="entry name" value="Cu_amine_oxidase"/>
</dbReference>
<organism evidence="13">
    <name type="scientific">Rattus norvegicus</name>
    <name type="common">Rat</name>
    <dbReference type="NCBI Taxonomy" id="10116"/>
    <lineage>
        <taxon>Eukaryota</taxon>
        <taxon>Metazoa</taxon>
        <taxon>Chordata</taxon>
        <taxon>Craniata</taxon>
        <taxon>Vertebrata</taxon>
        <taxon>Euteleostomi</taxon>
        <taxon>Mammalia</taxon>
        <taxon>Eutheria</taxon>
        <taxon>Euarchontoglires</taxon>
        <taxon>Glires</taxon>
        <taxon>Rodentia</taxon>
        <taxon>Myomorpha</taxon>
        <taxon>Muroidea</taxon>
        <taxon>Muridae</taxon>
        <taxon>Murinae</taxon>
        <taxon>Rattus</taxon>
    </lineage>
</organism>
<dbReference type="GO" id="GO:0052597">
    <property type="term" value="F:diamine oxidase activity"/>
    <property type="evidence" value="ECO:0000318"/>
    <property type="project" value="GO_Central"/>
</dbReference>
<reference evidence="13" key="1">
    <citation type="journal article" date="2003" name="Biol. Reprod.">
        <title>Molecular cloning of complementary DNA encoding mouse seminal vesicle-secreted protein SVS I and demonstration of homology with copper amine oxidases.</title>
        <authorList>
            <person name="Lundwall A."/>
            <person name="Malm J."/>
            <person name="Clauss A."/>
            <person name="Valtonen-Andre C."/>
            <person name="Olsson A.Y."/>
        </authorList>
    </citation>
    <scope>NUCLEOTIDE SEQUENCE</scope>
</reference>
<dbReference type="PaxDb" id="10116-ENSRNOP00000011588"/>
<evidence type="ECO:0000313" key="15">
    <source>
        <dbReference type="Proteomes" id="UP000002494"/>
    </source>
</evidence>
<dbReference type="EC" id="1.4.3.-" evidence="8"/>
<dbReference type="PRINTS" id="PR00766">
    <property type="entry name" value="CUDAOXIDASE"/>
</dbReference>
<comment type="cofactor">
    <cofactor evidence="8">
        <name>Cu cation</name>
        <dbReference type="ChEBI" id="CHEBI:23378"/>
    </cofactor>
    <text evidence="8">Contains 1 topaquinone per subunit.</text>
</comment>
<dbReference type="PANTHER" id="PTHR10638">
    <property type="entry name" value="COPPER AMINE OXIDASE"/>
    <property type="match status" value="1"/>
</dbReference>
<keyword evidence="5 8" id="KW-0801">TPQ</keyword>
<evidence type="ECO:0000256" key="4">
    <source>
        <dbReference type="ARBA" id="ARBA00022723"/>
    </source>
</evidence>
<dbReference type="PANTHER" id="PTHR10638:SF25">
    <property type="entry name" value="AMINE OXIDASE"/>
    <property type="match status" value="1"/>
</dbReference>
<keyword evidence="9" id="KW-0732">Signal</keyword>
<accession>Q6IMK4</accession>
<evidence type="ECO:0000256" key="6">
    <source>
        <dbReference type="ARBA" id="ARBA00023002"/>
    </source>
</evidence>
<dbReference type="SUPFAM" id="SSF54416">
    <property type="entry name" value="Amine oxidase N-terminal region"/>
    <property type="match status" value="2"/>
</dbReference>
<feature type="domain" description="Copper amine oxidase N3-terminal" evidence="12">
    <location>
        <begin position="146"/>
        <end position="246"/>
    </location>
</feature>
<dbReference type="CTD" id="297081"/>
<dbReference type="KEGG" id="rno:297081"/>
<feature type="domain" description="Copper amine oxidase N2-terminal" evidence="11">
    <location>
        <begin position="44"/>
        <end position="130"/>
    </location>
</feature>
<sequence>MSLVGRILTLGWMTAILVVQMSVAEHSRWALNTRPRVLWDLSAEELECVHNFLMSRKELELQPSTVLTLAKNSVFLIEMLMPKKYEVLDFLDKGAMPPLREARVLIYFGAQEYPNVTEYAVGPVDQPMYMRKLNRKGGQELSWVSRPMSKVESALLFHTLKTATKPLQEFFFDTTGFTLQDCNGGCLTFTNVGPRDMTFRNRHSWFLLQRFMNGHFLQPTGLEILVDHGSTDVQDWRVVQIWYNGKFYSSPEELAQKYADGEVDIVVLEDPLPKTSEQFPQFSTYKPHAEFLMPISKGGPRVVQPYPEFPMPIRKGGPRVAQPYPEFSMPISKGGPRVPQPYSEFSTPIRKGGPRVPQPYSEFPTPIRKGGPQVAQPYPEFSIPISKGGPRVPQPYSEFPTPIRKGGPRVPQPYSEFPTPIRKGGPRVPQPYSEFPTPIRKGGPQVTHPYSEFPTPISKGGPQVAQPYPKFPRPISKGGPQVAQLYPKFPTPIRKGGPQVAQSSVPRYRLKHNTVLYGDWSFFFKLQSSYGLQLFNVHFRGERIAYEVGVQEVMALYKGHKAGGRETKYVDVGWGLGGITHQLTPGIDCPHKATFLDAIHYYDSDGPVLSRQALCIFEVPVGVPLRHYFNSNFRSSFSSYARLGGPMLVLRTASTIHNHDYIWDFIFHSNGIMEGKMYATGYVHATFYTSEGMLYHSRLHTHLLGNVHSHLAHYRIDLDVAGTKNSFQTLKMRLENITDPWSQRSQQVKPIFDKTQYSQERQAAFHFRQTLPKYLLFSNTGKSVLGRSHSYLLHVPSMAEQMLPPGWQNSPAFLWPRYQLAVTKYQESERFHSSLYNQNHHWAYPMVFENFIHNNENIEDEDLVAWVTVGLSNNLHSEIAPSTATLGNAAGFLLQPFDLYNNFQRYTASPTRAQCVC</sequence>
<dbReference type="InterPro" id="IPR015802">
    <property type="entry name" value="Cu_amine_oxidase_N3"/>
</dbReference>
<dbReference type="FunFam" id="2.70.98.20:FF:000009">
    <property type="entry name" value="Amine oxidase"/>
    <property type="match status" value="1"/>
</dbReference>
<dbReference type="RefSeq" id="NP_954526.1">
    <property type="nucleotide sequence ID" value="NM_199095.1"/>
</dbReference>
<feature type="chain" id="PRO_5014106385" description="Amine oxidase" evidence="9">
    <location>
        <begin position="25"/>
        <end position="917"/>
    </location>
</feature>
<dbReference type="GeneID" id="297081"/>
<dbReference type="AGR" id="RGD:708424"/>
<comment type="cofactor">
    <cofactor evidence="1">
        <name>Ca(2+)</name>
        <dbReference type="ChEBI" id="CHEBI:29108"/>
    </cofactor>
</comment>
<comment type="cofactor">
    <cofactor evidence="2">
        <name>Cu(2+)</name>
        <dbReference type="ChEBI" id="CHEBI:29036"/>
    </cofactor>
</comment>
<keyword evidence="7 8" id="KW-0186">Copper</keyword>
<dbReference type="eggNOG" id="KOG1186">
    <property type="taxonomic scope" value="Eukaryota"/>
</dbReference>
<dbReference type="STRING" id="10116.ENSRNOP00000011588"/>
<dbReference type="InterPro" id="IPR016182">
    <property type="entry name" value="Cu_amine_oxidase_N-reg"/>
</dbReference>
<dbReference type="GlyGen" id="Q6IMK4">
    <property type="glycosylation" value="1 site"/>
</dbReference>
<dbReference type="GO" id="GO:0008131">
    <property type="term" value="F:primary methylamine oxidase activity"/>
    <property type="evidence" value="ECO:0000318"/>
    <property type="project" value="GO_Central"/>
</dbReference>
<feature type="signal peptide" evidence="9">
    <location>
        <begin position="1"/>
        <end position="24"/>
    </location>
</feature>
<evidence type="ECO:0000313" key="13">
    <source>
        <dbReference type="EMBL" id="DAA02040.1"/>
    </source>
</evidence>
<dbReference type="RGD" id="708424">
    <property type="gene designation" value="Svs1"/>
</dbReference>
<keyword evidence="6 8" id="KW-0560">Oxidoreductase</keyword>